<keyword evidence="7 10" id="KW-0720">Serine protease</keyword>
<dbReference type="AlphaFoldDB" id="A0A1J9PUE4"/>
<dbReference type="PANTHER" id="PTHR22936:SF69">
    <property type="entry name" value="RHOMBOID-LIKE PROTEIN"/>
    <property type="match status" value="1"/>
</dbReference>
<feature type="transmembrane region" description="Helical" evidence="10">
    <location>
        <begin position="392"/>
        <end position="408"/>
    </location>
</feature>
<sequence>MAANDFYNPYNSGHPQQQQNQPLNPYPPDDRTSPPPAWSNQSPPPLRTPSPYGAYGSTYDRDGSQYNPRTDNDYPPSPGIHSYGGGGGGGAAGGGMGMTGRPHGTDYYADDIPLKANAHSTTGGRPEWIDADTQYPPSPESQRLPLNPNPTARHSRGWEGKGRRWFRKKIPFVTYFVTLVQVAVFIAELVRNGQLTGSPIMIKPQFNPMIGPSPYVQINMGARYVPCMRNEEGVQNNQNATNGLVPFPCPNTTSSDPFAPENQCPLSALCGFKETHKVQDPKPKGSLDDKPEPNQWFRFIVPIFLHAGLIHIGFNMMAQLTIGADMERTIGWWRYALVYFASGIFGFILGANFAPAGIASTGASGCLFGILALAFLDLLYTWDTRPKPVTELFVMLITIAISFVLGLLPGLDNFSHIGGFLVGLVLGISVLRSPDRLRERIGAITLQHDPYDPVSASGALGAGAGASDKAKTFMVKQPVKFFQGRKPLWWLWWVVRAGTLVGIVLAFILLLDNFYKHRSTCGWCQYLSCLVSSFLLFDPLPRVCAVPRETGDEFYYMYLL</sequence>
<evidence type="ECO:0000256" key="11">
    <source>
        <dbReference type="SAM" id="MobiDB-lite"/>
    </source>
</evidence>
<feature type="transmembrane region" description="Helical" evidence="10">
    <location>
        <begin position="414"/>
        <end position="431"/>
    </location>
</feature>
<dbReference type="Gene3D" id="1.20.1540.10">
    <property type="entry name" value="Rhomboid-like"/>
    <property type="match status" value="1"/>
</dbReference>
<evidence type="ECO:0000256" key="6">
    <source>
        <dbReference type="ARBA" id="ARBA00022801"/>
    </source>
</evidence>
<reference evidence="13 14" key="1">
    <citation type="submission" date="2015-08" db="EMBL/GenBank/DDBJ databases">
        <title>Emmonsia species relationships and genome sequence.</title>
        <authorList>
            <person name="Cuomo C.A."/>
            <person name="Schwartz I.S."/>
            <person name="Kenyon C."/>
            <person name="De Hoog G.S."/>
            <person name="Govender N.P."/>
            <person name="Botha A."/>
            <person name="Moreno L."/>
            <person name="De Vries M."/>
            <person name="Munoz J.F."/>
            <person name="Stielow J.B."/>
        </authorList>
    </citation>
    <scope>NUCLEOTIDE SEQUENCE [LARGE SCALE GENOMIC DNA]</scope>
    <source>
        <strain evidence="13 14">EI222</strain>
    </source>
</reference>
<evidence type="ECO:0000313" key="13">
    <source>
        <dbReference type="EMBL" id="OJD11491.1"/>
    </source>
</evidence>
<proteinExistence type="inferred from homology"/>
<gene>
    <name evidence="13" type="ORF">ACJ73_09528</name>
</gene>
<feature type="transmembrane region" description="Helical" evidence="10">
    <location>
        <begin position="490"/>
        <end position="511"/>
    </location>
</feature>
<evidence type="ECO:0000256" key="9">
    <source>
        <dbReference type="ARBA" id="ARBA00023136"/>
    </source>
</evidence>
<dbReference type="GO" id="GO:0016020">
    <property type="term" value="C:membrane"/>
    <property type="evidence" value="ECO:0007669"/>
    <property type="project" value="UniProtKB-SubCell"/>
</dbReference>
<dbReference type="GO" id="GO:0004252">
    <property type="term" value="F:serine-type endopeptidase activity"/>
    <property type="evidence" value="ECO:0007669"/>
    <property type="project" value="InterPro"/>
</dbReference>
<evidence type="ECO:0000313" key="14">
    <source>
        <dbReference type="Proteomes" id="UP000242791"/>
    </source>
</evidence>
<keyword evidence="6 10" id="KW-0378">Hydrolase</keyword>
<feature type="compositionally biased region" description="Pro residues" evidence="11">
    <location>
        <begin position="33"/>
        <end position="48"/>
    </location>
</feature>
<keyword evidence="5 10" id="KW-0812">Transmembrane</keyword>
<evidence type="ECO:0000256" key="10">
    <source>
        <dbReference type="RuleBase" id="RU362115"/>
    </source>
</evidence>
<protein>
    <recommendedName>
        <fullName evidence="10">Rhomboid-type serine protease</fullName>
        <ecNumber evidence="10">3.4.21.105</ecNumber>
    </recommendedName>
</protein>
<dbReference type="PANTHER" id="PTHR22936">
    <property type="entry name" value="RHOMBOID-RELATED"/>
    <property type="match status" value="1"/>
</dbReference>
<evidence type="ECO:0000256" key="2">
    <source>
        <dbReference type="ARBA" id="ARBA00004141"/>
    </source>
</evidence>
<feature type="domain" description="Peptidase S54 rhomboid" evidence="12">
    <location>
        <begin position="294"/>
        <end position="432"/>
    </location>
</feature>
<comment type="catalytic activity">
    <reaction evidence="1 10">
        <text>Cleaves type-1 transmembrane domains using a catalytic dyad composed of serine and histidine that are contributed by different transmembrane domains.</text>
        <dbReference type="EC" id="3.4.21.105"/>
    </reaction>
</comment>
<dbReference type="Proteomes" id="UP000242791">
    <property type="component" value="Unassembled WGS sequence"/>
</dbReference>
<organism evidence="13 14">
    <name type="scientific">Blastomyces percursus</name>
    <dbReference type="NCBI Taxonomy" id="1658174"/>
    <lineage>
        <taxon>Eukaryota</taxon>
        <taxon>Fungi</taxon>
        <taxon>Dikarya</taxon>
        <taxon>Ascomycota</taxon>
        <taxon>Pezizomycotina</taxon>
        <taxon>Eurotiomycetes</taxon>
        <taxon>Eurotiomycetidae</taxon>
        <taxon>Onygenales</taxon>
        <taxon>Ajellomycetaceae</taxon>
        <taxon>Blastomyces</taxon>
    </lineage>
</organism>
<dbReference type="STRING" id="1658174.A0A1J9PUE4"/>
<dbReference type="InterPro" id="IPR035952">
    <property type="entry name" value="Rhomboid-like_sf"/>
</dbReference>
<comment type="caution">
    <text evidence="13">The sequence shown here is derived from an EMBL/GenBank/DDBJ whole genome shotgun (WGS) entry which is preliminary data.</text>
</comment>
<dbReference type="InterPro" id="IPR002610">
    <property type="entry name" value="Peptidase_S54_rhomboid-like"/>
</dbReference>
<evidence type="ECO:0000256" key="4">
    <source>
        <dbReference type="ARBA" id="ARBA00022670"/>
    </source>
</evidence>
<dbReference type="SUPFAM" id="SSF144091">
    <property type="entry name" value="Rhomboid-like"/>
    <property type="match status" value="1"/>
</dbReference>
<feature type="compositionally biased region" description="Gly residues" evidence="11">
    <location>
        <begin position="82"/>
        <end position="98"/>
    </location>
</feature>
<feature type="transmembrane region" description="Helical" evidence="10">
    <location>
        <begin position="296"/>
        <end position="314"/>
    </location>
</feature>
<dbReference type="InterPro" id="IPR022764">
    <property type="entry name" value="Peptidase_S54_rhomboid_dom"/>
</dbReference>
<dbReference type="EMBL" id="LGTZ01002737">
    <property type="protein sequence ID" value="OJD11491.1"/>
    <property type="molecule type" value="Genomic_DNA"/>
</dbReference>
<evidence type="ECO:0000256" key="1">
    <source>
        <dbReference type="ARBA" id="ARBA00000156"/>
    </source>
</evidence>
<feature type="region of interest" description="Disordered" evidence="11">
    <location>
        <begin position="118"/>
        <end position="157"/>
    </location>
</feature>
<feature type="transmembrane region" description="Helical" evidence="10">
    <location>
        <begin position="335"/>
        <end position="354"/>
    </location>
</feature>
<comment type="function">
    <text evidence="10">Serine protease involved in intramembrane proteolysis.</text>
</comment>
<dbReference type="GO" id="GO:0006508">
    <property type="term" value="P:proteolysis"/>
    <property type="evidence" value="ECO:0007669"/>
    <property type="project" value="UniProtKB-KW"/>
</dbReference>
<feature type="transmembrane region" description="Helical" evidence="10">
    <location>
        <begin position="172"/>
        <end position="190"/>
    </location>
</feature>
<comment type="similarity">
    <text evidence="3 10">Belongs to the peptidase S54 family.</text>
</comment>
<evidence type="ECO:0000256" key="8">
    <source>
        <dbReference type="ARBA" id="ARBA00022989"/>
    </source>
</evidence>
<comment type="subcellular location">
    <subcellularLocation>
        <location evidence="2 10">Membrane</location>
        <topology evidence="2 10">Multi-pass membrane protein</topology>
    </subcellularLocation>
</comment>
<dbReference type="EC" id="3.4.21.105" evidence="10"/>
<keyword evidence="14" id="KW-1185">Reference proteome</keyword>
<name>A0A1J9PUE4_9EURO</name>
<evidence type="ECO:0000256" key="3">
    <source>
        <dbReference type="ARBA" id="ARBA00009045"/>
    </source>
</evidence>
<evidence type="ECO:0000256" key="7">
    <source>
        <dbReference type="ARBA" id="ARBA00022825"/>
    </source>
</evidence>
<keyword evidence="8 10" id="KW-1133">Transmembrane helix</keyword>
<dbReference type="OrthoDB" id="2146116at2759"/>
<feature type="transmembrane region" description="Helical" evidence="10">
    <location>
        <begin position="360"/>
        <end position="380"/>
    </location>
</feature>
<dbReference type="Pfam" id="PF01694">
    <property type="entry name" value="Rhomboid"/>
    <property type="match status" value="1"/>
</dbReference>
<feature type="region of interest" description="Disordered" evidence="11">
    <location>
        <begin position="1"/>
        <end position="98"/>
    </location>
</feature>
<accession>A0A1J9PUE4</accession>
<keyword evidence="9 10" id="KW-0472">Membrane</keyword>
<dbReference type="VEuPathDB" id="FungiDB:ACJ73_09528"/>
<evidence type="ECO:0000256" key="5">
    <source>
        <dbReference type="ARBA" id="ARBA00022692"/>
    </source>
</evidence>
<keyword evidence="4 10" id="KW-0645">Protease</keyword>
<evidence type="ECO:0000259" key="12">
    <source>
        <dbReference type="Pfam" id="PF01694"/>
    </source>
</evidence>